<comment type="similarity">
    <text evidence="2">Belongs to the cytochrome P450 family.</text>
</comment>
<dbReference type="AlphaFoldDB" id="A0A9Q8L7E1"/>
<dbReference type="PRINTS" id="PR00465">
    <property type="entry name" value="EP450IV"/>
</dbReference>
<dbReference type="InterPro" id="IPR036396">
    <property type="entry name" value="Cyt_P450_sf"/>
</dbReference>
<dbReference type="GO" id="GO:0005506">
    <property type="term" value="F:iron ion binding"/>
    <property type="evidence" value="ECO:0007669"/>
    <property type="project" value="InterPro"/>
</dbReference>
<evidence type="ECO:0000256" key="1">
    <source>
        <dbReference type="ARBA" id="ARBA00001971"/>
    </source>
</evidence>
<keyword evidence="4" id="KW-0560">Oxidoreductase</keyword>
<protein>
    <submittedName>
        <fullName evidence="7">Cytochrome P450 monooxygenase bsc11</fullName>
    </submittedName>
</protein>
<dbReference type="EMBL" id="CP090163">
    <property type="protein sequence ID" value="UJO12146.1"/>
    <property type="molecule type" value="Genomic_DNA"/>
</dbReference>
<dbReference type="InterPro" id="IPR001128">
    <property type="entry name" value="Cyt_P450"/>
</dbReference>
<dbReference type="Proteomes" id="UP000756132">
    <property type="component" value="Chromosome 1"/>
</dbReference>
<dbReference type="GO" id="GO:0004497">
    <property type="term" value="F:monooxygenase activity"/>
    <property type="evidence" value="ECO:0007669"/>
    <property type="project" value="UniProtKB-KW"/>
</dbReference>
<dbReference type="GeneID" id="71980361"/>
<evidence type="ECO:0000256" key="6">
    <source>
        <dbReference type="PIRSR" id="PIRSR602403-1"/>
    </source>
</evidence>
<dbReference type="OrthoDB" id="1844152at2759"/>
<name>A0A9Q8L7E1_PASFU</name>
<keyword evidence="7" id="KW-0503">Monooxygenase</keyword>
<dbReference type="SUPFAM" id="SSF48264">
    <property type="entry name" value="Cytochrome P450"/>
    <property type="match status" value="1"/>
</dbReference>
<reference evidence="7" key="1">
    <citation type="submission" date="2021-12" db="EMBL/GenBank/DDBJ databases">
        <authorList>
            <person name="Zaccaron A."/>
            <person name="Stergiopoulos I."/>
        </authorList>
    </citation>
    <scope>NUCLEOTIDE SEQUENCE</scope>
    <source>
        <strain evidence="7">Race5_Kim</strain>
    </source>
</reference>
<reference evidence="7" key="2">
    <citation type="journal article" date="2022" name="Microb. Genom.">
        <title>A chromosome-scale genome assembly of the tomato pathogen Cladosporium fulvum reveals a compartmentalized genome architecture and the presence of a dispensable chromosome.</title>
        <authorList>
            <person name="Zaccaron A.Z."/>
            <person name="Chen L.H."/>
            <person name="Samaras A."/>
            <person name="Stergiopoulos I."/>
        </authorList>
    </citation>
    <scope>NUCLEOTIDE SEQUENCE</scope>
    <source>
        <strain evidence="7">Race5_Kim</strain>
    </source>
</reference>
<organism evidence="7 8">
    <name type="scientific">Passalora fulva</name>
    <name type="common">Tomato leaf mold</name>
    <name type="synonym">Cladosporium fulvum</name>
    <dbReference type="NCBI Taxonomy" id="5499"/>
    <lineage>
        <taxon>Eukaryota</taxon>
        <taxon>Fungi</taxon>
        <taxon>Dikarya</taxon>
        <taxon>Ascomycota</taxon>
        <taxon>Pezizomycotina</taxon>
        <taxon>Dothideomycetes</taxon>
        <taxon>Dothideomycetidae</taxon>
        <taxon>Mycosphaerellales</taxon>
        <taxon>Mycosphaerellaceae</taxon>
        <taxon>Fulvia</taxon>
    </lineage>
</organism>
<evidence type="ECO:0000256" key="3">
    <source>
        <dbReference type="ARBA" id="ARBA00022723"/>
    </source>
</evidence>
<dbReference type="Gene3D" id="1.10.630.10">
    <property type="entry name" value="Cytochrome P450"/>
    <property type="match status" value="1"/>
</dbReference>
<keyword evidence="3 6" id="KW-0479">Metal-binding</keyword>
<keyword evidence="8" id="KW-1185">Reference proteome</keyword>
<dbReference type="GO" id="GO:0016705">
    <property type="term" value="F:oxidoreductase activity, acting on paired donors, with incorporation or reduction of molecular oxygen"/>
    <property type="evidence" value="ECO:0007669"/>
    <property type="project" value="InterPro"/>
</dbReference>
<dbReference type="KEGG" id="ffu:CLAFUR5_00483"/>
<evidence type="ECO:0000256" key="4">
    <source>
        <dbReference type="ARBA" id="ARBA00023002"/>
    </source>
</evidence>
<dbReference type="GO" id="GO:0020037">
    <property type="term" value="F:heme binding"/>
    <property type="evidence" value="ECO:0007669"/>
    <property type="project" value="InterPro"/>
</dbReference>
<evidence type="ECO:0000256" key="5">
    <source>
        <dbReference type="ARBA" id="ARBA00023004"/>
    </source>
</evidence>
<evidence type="ECO:0000313" key="8">
    <source>
        <dbReference type="Proteomes" id="UP000756132"/>
    </source>
</evidence>
<gene>
    <name evidence="7" type="ORF">CLAFUR5_00483</name>
</gene>
<sequence length="191" mass="21894">MQYVKSTTELSDGTVLPAGAMIMIDDSAVRDPEIYENLEKFDAYRYLRKRERAGEENGHQFVTTSPDNLACGHGQHACPGRFFASTEMKVLFCLILLRYDLRYVPGADPPKYTRFKHHVAAPPDLKVQFRRRKEEIDLLHPKDGQRQQSPSVHIPKDKYLAFKSTASVTAIMFTYSRDIQSCPRILTTGRR</sequence>
<accession>A0A9Q8L7E1</accession>
<keyword evidence="6" id="KW-0349">Heme</keyword>
<dbReference type="RefSeq" id="XP_047756512.1">
    <property type="nucleotide sequence ID" value="XM_047899631.1"/>
</dbReference>
<dbReference type="InterPro" id="IPR002403">
    <property type="entry name" value="Cyt_P450_E_grp-IV"/>
</dbReference>
<dbReference type="PANTHER" id="PTHR46206">
    <property type="entry name" value="CYTOCHROME P450"/>
    <property type="match status" value="1"/>
</dbReference>
<dbReference type="Pfam" id="PF00067">
    <property type="entry name" value="p450"/>
    <property type="match status" value="1"/>
</dbReference>
<feature type="binding site" description="axial binding residue" evidence="6">
    <location>
        <position position="78"/>
    </location>
    <ligand>
        <name>heme</name>
        <dbReference type="ChEBI" id="CHEBI:30413"/>
    </ligand>
    <ligandPart>
        <name>Fe</name>
        <dbReference type="ChEBI" id="CHEBI:18248"/>
    </ligandPart>
</feature>
<proteinExistence type="inferred from homology"/>
<evidence type="ECO:0000256" key="2">
    <source>
        <dbReference type="ARBA" id="ARBA00010617"/>
    </source>
</evidence>
<keyword evidence="5 6" id="KW-0408">Iron</keyword>
<evidence type="ECO:0000313" key="7">
    <source>
        <dbReference type="EMBL" id="UJO12146.1"/>
    </source>
</evidence>
<comment type="cofactor">
    <cofactor evidence="1 6">
        <name>heme</name>
        <dbReference type="ChEBI" id="CHEBI:30413"/>
    </cofactor>
</comment>